<evidence type="ECO:0008006" key="4">
    <source>
        <dbReference type="Google" id="ProtNLM"/>
    </source>
</evidence>
<dbReference type="Proteomes" id="UP000676565">
    <property type="component" value="Unassembled WGS sequence"/>
</dbReference>
<evidence type="ECO:0000313" key="3">
    <source>
        <dbReference type="Proteomes" id="UP000676565"/>
    </source>
</evidence>
<evidence type="ECO:0000313" key="2">
    <source>
        <dbReference type="EMBL" id="MBP3955672.1"/>
    </source>
</evidence>
<proteinExistence type="predicted"/>
<dbReference type="EMBL" id="JAGKQQ010000001">
    <property type="protein sequence ID" value="MBP3955672.1"/>
    <property type="molecule type" value="Genomic_DNA"/>
</dbReference>
<reference evidence="2 3" key="1">
    <citation type="submission" date="2021-04" db="EMBL/GenBank/DDBJ databases">
        <authorList>
            <person name="Ivanova A."/>
        </authorList>
    </citation>
    <scope>NUCLEOTIDE SEQUENCE [LARGE SCALE GENOMIC DNA]</scope>
    <source>
        <strain evidence="2 3">G18</strain>
    </source>
</reference>
<keyword evidence="1" id="KW-1133">Transmembrane helix</keyword>
<evidence type="ECO:0000256" key="1">
    <source>
        <dbReference type="SAM" id="Phobius"/>
    </source>
</evidence>
<dbReference type="RefSeq" id="WP_210653738.1">
    <property type="nucleotide sequence ID" value="NZ_JAGKQQ010000001.1"/>
</dbReference>
<keyword evidence="1" id="KW-0812">Transmembrane</keyword>
<sequence length="142" mass="15710">MLTRKRLRNWLSVLSFIAFFLAVQPFARAFAGITPTPAQAAHLKEHPEDLPRTGDYVFGWSHSPLVSYHDEYTLRDEGGRITAGHVTRMHIGWLSWSSLTLAVAIVLFGIATWLDKRLLPVPEVTTSSARAGTGPRTLGSTP</sequence>
<gene>
    <name evidence="2" type="ORF">J8F10_10305</name>
</gene>
<accession>A0ABS5BPL6</accession>
<name>A0ABS5BPL6_9BACT</name>
<keyword evidence="3" id="KW-1185">Reference proteome</keyword>
<organism evidence="2 3">
    <name type="scientific">Gemmata palustris</name>
    <dbReference type="NCBI Taxonomy" id="2822762"/>
    <lineage>
        <taxon>Bacteria</taxon>
        <taxon>Pseudomonadati</taxon>
        <taxon>Planctomycetota</taxon>
        <taxon>Planctomycetia</taxon>
        <taxon>Gemmatales</taxon>
        <taxon>Gemmataceae</taxon>
        <taxon>Gemmata</taxon>
    </lineage>
</organism>
<comment type="caution">
    <text evidence="2">The sequence shown here is derived from an EMBL/GenBank/DDBJ whole genome shotgun (WGS) entry which is preliminary data.</text>
</comment>
<protein>
    <recommendedName>
        <fullName evidence="4">PepSY domain-containing protein</fullName>
    </recommendedName>
</protein>
<feature type="transmembrane region" description="Helical" evidence="1">
    <location>
        <begin position="93"/>
        <end position="114"/>
    </location>
</feature>
<keyword evidence="1" id="KW-0472">Membrane</keyword>